<dbReference type="Proteomes" id="UP000198346">
    <property type="component" value="Unassembled WGS sequence"/>
</dbReference>
<sequence>MARDRLETRPPRPAPPAIGRYAAKVFADLARETRYADPALAERWPTLAGPALADLCRPGKLTGARGGTLEVFVPHGAAAARVQFEAEALRRRLNDYLGPDRVGRILVRQAGAPASRAKPQAASRSGEASPLDGALARFRASASANEQK</sequence>
<dbReference type="Pfam" id="PF05258">
    <property type="entry name" value="DciA"/>
    <property type="match status" value="1"/>
</dbReference>
<protein>
    <recommendedName>
        <fullName evidence="4">DUF721 domain-containing protein</fullName>
    </recommendedName>
</protein>
<reference evidence="2 3" key="1">
    <citation type="submission" date="2017-07" db="EMBL/GenBank/DDBJ databases">
        <authorList>
            <person name="Sun Z.S."/>
            <person name="Albrecht U."/>
            <person name="Echele G."/>
            <person name="Lee C.C."/>
        </authorList>
    </citation>
    <scope>NUCLEOTIDE SEQUENCE [LARGE SCALE GENOMIC DNA]</scope>
    <source>
        <strain evidence="2 3">CGMCC 1.12710</strain>
    </source>
</reference>
<proteinExistence type="predicted"/>
<accession>A0A239PWZ0</accession>
<organism evidence="2 3">
    <name type="scientific">Amphiplicatus metriothermophilus</name>
    <dbReference type="NCBI Taxonomy" id="1519374"/>
    <lineage>
        <taxon>Bacteria</taxon>
        <taxon>Pseudomonadati</taxon>
        <taxon>Pseudomonadota</taxon>
        <taxon>Alphaproteobacteria</taxon>
        <taxon>Parvularculales</taxon>
        <taxon>Parvularculaceae</taxon>
        <taxon>Amphiplicatus</taxon>
    </lineage>
</organism>
<evidence type="ECO:0000313" key="2">
    <source>
        <dbReference type="EMBL" id="SNT74543.1"/>
    </source>
</evidence>
<gene>
    <name evidence="2" type="ORF">SAMN06297382_2235</name>
</gene>
<evidence type="ECO:0000256" key="1">
    <source>
        <dbReference type="SAM" id="MobiDB-lite"/>
    </source>
</evidence>
<evidence type="ECO:0000313" key="3">
    <source>
        <dbReference type="Proteomes" id="UP000198346"/>
    </source>
</evidence>
<evidence type="ECO:0008006" key="4">
    <source>
        <dbReference type="Google" id="ProtNLM"/>
    </source>
</evidence>
<dbReference type="RefSeq" id="WP_089412694.1">
    <property type="nucleotide sequence ID" value="NZ_FZQA01000005.1"/>
</dbReference>
<name>A0A239PWZ0_9PROT</name>
<dbReference type="InterPro" id="IPR007922">
    <property type="entry name" value="DciA-like"/>
</dbReference>
<feature type="region of interest" description="Disordered" evidence="1">
    <location>
        <begin position="109"/>
        <end position="148"/>
    </location>
</feature>
<dbReference type="AlphaFoldDB" id="A0A239PWZ0"/>
<dbReference type="EMBL" id="FZQA01000005">
    <property type="protein sequence ID" value="SNT74543.1"/>
    <property type="molecule type" value="Genomic_DNA"/>
</dbReference>
<keyword evidence="3" id="KW-1185">Reference proteome</keyword>
<dbReference type="OrthoDB" id="7160947at2"/>